<accession>A0A2Z3H6D5</accession>
<gene>
    <name evidence="3" type="ORF">C1280_32860</name>
</gene>
<dbReference type="Pfam" id="PF07596">
    <property type="entry name" value="SBP_bac_10"/>
    <property type="match status" value="1"/>
</dbReference>
<keyword evidence="4" id="KW-1185">Reference proteome</keyword>
<evidence type="ECO:0000313" key="4">
    <source>
        <dbReference type="Proteomes" id="UP000245802"/>
    </source>
</evidence>
<feature type="transmembrane region" description="Helical" evidence="1">
    <location>
        <begin position="12"/>
        <end position="36"/>
    </location>
</feature>
<organism evidence="3 4">
    <name type="scientific">Gemmata obscuriglobus</name>
    <dbReference type="NCBI Taxonomy" id="114"/>
    <lineage>
        <taxon>Bacteria</taxon>
        <taxon>Pseudomonadati</taxon>
        <taxon>Planctomycetota</taxon>
        <taxon>Planctomycetia</taxon>
        <taxon>Gemmatales</taxon>
        <taxon>Gemmataceae</taxon>
        <taxon>Gemmata</taxon>
    </lineage>
</organism>
<dbReference type="NCBIfam" id="TIGR02532">
    <property type="entry name" value="IV_pilin_GFxxxE"/>
    <property type="match status" value="1"/>
</dbReference>
<dbReference type="InterPro" id="IPR012902">
    <property type="entry name" value="N_methyl_site"/>
</dbReference>
<dbReference type="PROSITE" id="PS00409">
    <property type="entry name" value="PROKAR_NTER_METHYL"/>
    <property type="match status" value="1"/>
</dbReference>
<dbReference type="OrthoDB" id="255848at2"/>
<name>A0A2Z3H6D5_9BACT</name>
<feature type="domain" description="DUF1559" evidence="2">
    <location>
        <begin position="37"/>
        <end position="313"/>
    </location>
</feature>
<reference evidence="3 4" key="1">
    <citation type="submission" date="2018-01" db="EMBL/GenBank/DDBJ databases">
        <title>G. obscuriglobus.</title>
        <authorList>
            <person name="Franke J."/>
            <person name="Blomberg W."/>
            <person name="Selmecki A."/>
        </authorList>
    </citation>
    <scope>NUCLEOTIDE SEQUENCE [LARGE SCALE GENOMIC DNA]</scope>
    <source>
        <strain evidence="3 4">DSM 5831</strain>
    </source>
</reference>
<dbReference type="Gene3D" id="3.30.700.10">
    <property type="entry name" value="Glycoprotein, Type 4 Pilin"/>
    <property type="match status" value="1"/>
</dbReference>
<keyword evidence="1" id="KW-1133">Transmembrane helix</keyword>
<sequence length="333" mass="35423">MSAFSLARPKRGFTLIELLVVIAIIAILIGLLLPAVQKVREAAARMKCSNNLKQLGLALHSFHDANGRFPAAGVLTMAKPVPASNAPPNHHTWLTYLLPYVEQDNLFKQTNINAPAWGQTIVSTDVSLLRCPSDSGYGKSDETHNIAVTNYAGSEGYHWWSTAVFDPGTGKTGDYSGLFTVNRTFKFADVTDGTSNVVAIAEVTSYGFKNGPFNKQGGGILRARGSEAVHRAAFVFTGYAGTSKFPPFMGPDGSATPSVDGQWVSGLTAPYSFPPTYLTAWGINCDWPGAHSMHGSSVQAARADGSVGTYTTSMSWPIWVAVNGVGDGAVVTE</sequence>
<keyword evidence="1" id="KW-0472">Membrane</keyword>
<dbReference type="InterPro" id="IPR011453">
    <property type="entry name" value="DUF1559"/>
</dbReference>
<evidence type="ECO:0000256" key="1">
    <source>
        <dbReference type="SAM" id="Phobius"/>
    </source>
</evidence>
<keyword evidence="1" id="KW-0812">Transmembrane</keyword>
<dbReference type="KEGG" id="gog:C1280_32860"/>
<dbReference type="InterPro" id="IPR045584">
    <property type="entry name" value="Pilin-like"/>
</dbReference>
<dbReference type="PANTHER" id="PTHR30093">
    <property type="entry name" value="GENERAL SECRETION PATHWAY PROTEIN G"/>
    <property type="match status" value="1"/>
</dbReference>
<dbReference type="Proteomes" id="UP000245802">
    <property type="component" value="Chromosome"/>
</dbReference>
<dbReference type="PANTHER" id="PTHR30093:SF2">
    <property type="entry name" value="TYPE II SECRETION SYSTEM PROTEIN H"/>
    <property type="match status" value="1"/>
</dbReference>
<protein>
    <submittedName>
        <fullName evidence="3">Prepilin-type cleavage/methylation domain-containing protein</fullName>
    </submittedName>
</protein>
<dbReference type="RefSeq" id="WP_010038443.1">
    <property type="nucleotide sequence ID" value="NZ_CP025958.1"/>
</dbReference>
<dbReference type="Pfam" id="PF07963">
    <property type="entry name" value="N_methyl"/>
    <property type="match status" value="1"/>
</dbReference>
<dbReference type="EMBL" id="CP025958">
    <property type="protein sequence ID" value="AWM41318.1"/>
    <property type="molecule type" value="Genomic_DNA"/>
</dbReference>
<dbReference type="SUPFAM" id="SSF54523">
    <property type="entry name" value="Pili subunits"/>
    <property type="match status" value="1"/>
</dbReference>
<evidence type="ECO:0000259" key="2">
    <source>
        <dbReference type="Pfam" id="PF07596"/>
    </source>
</evidence>
<proteinExistence type="predicted"/>
<dbReference type="AlphaFoldDB" id="A0A2Z3H6D5"/>
<evidence type="ECO:0000313" key="3">
    <source>
        <dbReference type="EMBL" id="AWM41318.1"/>
    </source>
</evidence>